<reference evidence="2 3" key="1">
    <citation type="journal article" date="2012" name="J. Proteome Res.">
        <title>Application of Spiroplasma melliferum proteogenomic profiling for the discovery of virulence factors and pathogenicity mechanisms in host-associated spiroplasmas.</title>
        <authorList>
            <person name="Alexeev D."/>
            <person name="Kostrjukova E."/>
            <person name="Aliper A."/>
            <person name="Popenko A."/>
            <person name="Bazaleev N."/>
            <person name="Tyakht A."/>
            <person name="Selezneva O."/>
            <person name="Akopian T."/>
            <person name="Prichodko E."/>
            <person name="Kondratov I."/>
            <person name="Chukin M."/>
            <person name="Demina I."/>
            <person name="Galyamina M."/>
            <person name="Kamashev D."/>
            <person name="Vanyushkina A."/>
            <person name="Ladygina V."/>
            <person name="Levitskii S."/>
            <person name="Lazarev V."/>
            <person name="Govorun V."/>
        </authorList>
    </citation>
    <scope>NUCLEOTIDE SEQUENCE [LARGE SCALE GENOMIC DNA]</scope>
    <source>
        <strain evidence="2 3">KC3</strain>
    </source>
</reference>
<keyword evidence="1" id="KW-1133">Transmembrane helix</keyword>
<keyword evidence="1" id="KW-0472">Membrane</keyword>
<accession>A0AAI9X0K9</accession>
<evidence type="ECO:0000313" key="2">
    <source>
        <dbReference type="EMBL" id="KAI92291.1"/>
    </source>
</evidence>
<dbReference type="Proteomes" id="UP000004057">
    <property type="component" value="Unassembled WGS sequence"/>
</dbReference>
<dbReference type="EMBL" id="AGBZ02000004">
    <property type="protein sequence ID" value="KAI92291.1"/>
    <property type="molecule type" value="Genomic_DNA"/>
</dbReference>
<gene>
    <name evidence="2" type="ORF">SPM_006155</name>
</gene>
<comment type="caution">
    <text evidence="2">The sequence shown here is derived from an EMBL/GenBank/DDBJ whole genome shotgun (WGS) entry which is preliminary data.</text>
</comment>
<name>A0AAI9X0K9_SPIME</name>
<organism evidence="2 3">
    <name type="scientific">Spiroplasma melliferum KC3</name>
    <dbReference type="NCBI Taxonomy" id="570509"/>
    <lineage>
        <taxon>Bacteria</taxon>
        <taxon>Bacillati</taxon>
        <taxon>Mycoplasmatota</taxon>
        <taxon>Mollicutes</taxon>
        <taxon>Entomoplasmatales</taxon>
        <taxon>Spiroplasmataceae</taxon>
        <taxon>Spiroplasma</taxon>
    </lineage>
</organism>
<protein>
    <submittedName>
        <fullName evidence="2">Uncharacterized protein</fullName>
    </submittedName>
</protein>
<feature type="transmembrane region" description="Helical" evidence="1">
    <location>
        <begin position="272"/>
        <end position="291"/>
    </location>
</feature>
<evidence type="ECO:0000313" key="3">
    <source>
        <dbReference type="Proteomes" id="UP000004057"/>
    </source>
</evidence>
<dbReference type="RefSeq" id="WP_004028672.1">
    <property type="nucleotide sequence ID" value="NZ_AGBZ02000004.1"/>
</dbReference>
<dbReference type="AlphaFoldDB" id="A0AAI9X0K9"/>
<keyword evidence="1" id="KW-0812">Transmembrane</keyword>
<proteinExistence type="predicted"/>
<sequence>MKKLLIALTTPILALTGITSLILSEQQASVVENKKINWYEIKTNLTENSIKDIVLTQGLNNDKVQEALDNPAMLKKAREKSLEYINHFEKQKINTLEDVTNYLKNNIQEFKDNFKVENKLGNLNNVGLLSKTAYAMTPNDSVQATPNKTLDKEQAINNTEETIKKLKILDTTLLTIAVISDIAAAGFWAASWFFGISVPWAVAATSLAAALHVIQNAVHVFLVNNKTLESTNWWGIITWAKDITFFASSVSYSLIYNTAVSIAEAAVTATSWAVPAAFAGIGVFSTMYAWIKLYIDSII</sequence>
<evidence type="ECO:0000256" key="1">
    <source>
        <dbReference type="SAM" id="Phobius"/>
    </source>
</evidence>